<protein>
    <submittedName>
        <fullName evidence="1">Uncharacterized protein</fullName>
    </submittedName>
</protein>
<accession>A0A2R5G304</accession>
<dbReference type="AlphaFoldDB" id="A0A2R5G304"/>
<gene>
    <name evidence="1" type="ORF">FCC1311_003362</name>
</gene>
<organism evidence="1 2">
    <name type="scientific">Hondaea fermentalgiana</name>
    <dbReference type="NCBI Taxonomy" id="2315210"/>
    <lineage>
        <taxon>Eukaryota</taxon>
        <taxon>Sar</taxon>
        <taxon>Stramenopiles</taxon>
        <taxon>Bigyra</taxon>
        <taxon>Labyrinthulomycetes</taxon>
        <taxon>Thraustochytrida</taxon>
        <taxon>Thraustochytriidae</taxon>
        <taxon>Hondaea</taxon>
    </lineage>
</organism>
<reference evidence="1 2" key="1">
    <citation type="submission" date="2017-12" db="EMBL/GenBank/DDBJ databases">
        <title>Sequencing, de novo assembly and annotation of complete genome of a new Thraustochytrid species, strain FCC1311.</title>
        <authorList>
            <person name="Sedici K."/>
            <person name="Godart F."/>
            <person name="Aiese Cigliano R."/>
            <person name="Sanseverino W."/>
            <person name="Barakat M."/>
            <person name="Ortet P."/>
            <person name="Marechal E."/>
            <person name="Cagnac O."/>
            <person name="Amato A."/>
        </authorList>
    </citation>
    <scope>NUCLEOTIDE SEQUENCE [LARGE SCALE GENOMIC DNA]</scope>
</reference>
<keyword evidence="2" id="KW-1185">Reference proteome</keyword>
<proteinExistence type="predicted"/>
<dbReference type="Proteomes" id="UP000241890">
    <property type="component" value="Unassembled WGS sequence"/>
</dbReference>
<dbReference type="SUPFAM" id="SSF52540">
    <property type="entry name" value="P-loop containing nucleoside triphosphate hydrolases"/>
    <property type="match status" value="1"/>
</dbReference>
<name>A0A2R5G304_9STRA</name>
<sequence>MAGASKMATSRHEGARVVPLEETEALAVARHQGDVEVVISEENLNELVKEYKEWDTNRSSLDKAEIRKNEQFIHLAKFTKRGANDLSLRPSQQLVMTALETGVVRHEREKENRVFEDRDLGPLAVTQPGLQVPLAPGEGKTLLSTLLAYQYVLSDMPVRLQWLSSQHKPTTLARFLREVLPDGQSIKSGDPTTEAIVKQIADDNAHVVGYTLNGTTDRLMESTVFFGYNLQPAQTFIGDLPDLTLLLENEESIDRIWRILKVLIKERTELLNLTKLRFDIDSIAKKRDFIRDTLLSGAVMVKNKGEVKLVKLGAELFHRVFGRQFMIGKYAEAMFDTVIVGNHLYTPLSWLLARTVRFFGGKKSWRPIFPMYTTENHKCDTQWDVKHVVLLVGSWGTLSGKDLNSDKSSRRKASKRKRKQQIPMWLSAAHWGKLVRDEADIASRKDGATSLELKQVVEPRIPVSFHLSGTCDVLSSKERVARNILGADYRFGYGLGQSVSIESPPSSLPSIFLYDGQGPNGKSATMSSDVQDFISGFSVFAQKVLEGANLLHQQPLPRAQSAQERAYFETMVNYLPFAGTVSFSNARAVKKFQEEFQEIANPEYKLEEDASARKQEWYHCCNPKGDGLYSGYIKAGLDGEKWISLPPGARPKFKQFLTPIVDLEKIHKRWCSKHQAFIDIEADDVEKDFKSGRANLLIVLMKNIRGFNFPLQQFVMVLRSKGVEMNSFLQVLGRVTRNYRDSATIRTILHRHRKRLQGTVDEAVQTIEQKYLCGTGIPKRHLAKFLIIRNDNPHKVLAAKALFQSGISLQDIQALMQVPAFVTCSDCKKPLRIEDDYFSPQQSSARICERPDFCADITLPTYADQSTCAVFDVLFMNPKPASSFLVIEKKVTSETRLTHAVQLMGKPDWRHVIVAVACKEARLLARVA</sequence>
<dbReference type="InParanoid" id="A0A2R5G304"/>
<evidence type="ECO:0000313" key="2">
    <source>
        <dbReference type="Proteomes" id="UP000241890"/>
    </source>
</evidence>
<evidence type="ECO:0000313" key="1">
    <source>
        <dbReference type="EMBL" id="GBG24118.1"/>
    </source>
</evidence>
<dbReference type="EMBL" id="BEYU01000003">
    <property type="protein sequence ID" value="GBG24118.1"/>
    <property type="molecule type" value="Genomic_DNA"/>
</dbReference>
<comment type="caution">
    <text evidence="1">The sequence shown here is derived from an EMBL/GenBank/DDBJ whole genome shotgun (WGS) entry which is preliminary data.</text>
</comment>
<dbReference type="InterPro" id="IPR027417">
    <property type="entry name" value="P-loop_NTPase"/>
</dbReference>